<evidence type="ECO:0000313" key="4">
    <source>
        <dbReference type="Proteomes" id="UP000179935"/>
    </source>
</evidence>
<gene>
    <name evidence="3" type="ORF">BIV24_09060</name>
</gene>
<feature type="compositionally biased region" description="Low complexity" evidence="1">
    <location>
        <begin position="288"/>
        <end position="298"/>
    </location>
</feature>
<evidence type="ECO:0000259" key="2">
    <source>
        <dbReference type="Pfam" id="PF13349"/>
    </source>
</evidence>
<sequence>MPTRTLTAQQSGPVRIDAQLLGAGGVVTVRTDRTRKEAEITIRTADETGDSADAVRDADLRWDSHGVLVAHVQGKGGSGGGGTFIAGNNYGVVQNVQNNYGSMVMVSGGDLNLGGDGFTFQGAGTANVIQGAAPIEIIAVVPEGSSVTARTQSADIIADGTFTAVSASTQSGDVRAPGQTERFAAGTQSGDIDAENSPNISVKTQSGDVRLGRTDIVEAKTMSGDITIRDFGGTARLNTMSGDVRVHATAGGDITAKTMSGDVTVSATEQAINDDLDVRANSMSGSVRLPQRRQPGTGPRRRRG</sequence>
<proteinExistence type="predicted"/>
<evidence type="ECO:0000313" key="3">
    <source>
        <dbReference type="EMBL" id="OIJ95420.1"/>
    </source>
</evidence>
<dbReference type="STRING" id="1428652.BIV24_09060"/>
<dbReference type="Proteomes" id="UP000179935">
    <property type="component" value="Unassembled WGS sequence"/>
</dbReference>
<keyword evidence="4" id="KW-1185">Reference proteome</keyword>
<evidence type="ECO:0000256" key="1">
    <source>
        <dbReference type="SAM" id="MobiDB-lite"/>
    </source>
</evidence>
<organism evidence="3 4">
    <name type="scientific">Streptomyces colonosanans</name>
    <dbReference type="NCBI Taxonomy" id="1428652"/>
    <lineage>
        <taxon>Bacteria</taxon>
        <taxon>Bacillati</taxon>
        <taxon>Actinomycetota</taxon>
        <taxon>Actinomycetes</taxon>
        <taxon>Kitasatosporales</taxon>
        <taxon>Streptomycetaceae</taxon>
        <taxon>Streptomyces</taxon>
    </lineage>
</organism>
<feature type="region of interest" description="Disordered" evidence="1">
    <location>
        <begin position="281"/>
        <end position="304"/>
    </location>
</feature>
<protein>
    <recommendedName>
        <fullName evidence="2">DUF4097 domain-containing protein</fullName>
    </recommendedName>
</protein>
<feature type="domain" description="DUF4097" evidence="2">
    <location>
        <begin position="92"/>
        <end position="291"/>
    </location>
</feature>
<name>A0A1S2PPG0_9ACTN</name>
<comment type="caution">
    <text evidence="3">The sequence shown here is derived from an EMBL/GenBank/DDBJ whole genome shotgun (WGS) entry which is preliminary data.</text>
</comment>
<dbReference type="EMBL" id="MLYP01000023">
    <property type="protein sequence ID" value="OIJ95420.1"/>
    <property type="molecule type" value="Genomic_DNA"/>
</dbReference>
<dbReference type="AlphaFoldDB" id="A0A1S2PPG0"/>
<dbReference type="OrthoDB" id="4191320at2"/>
<dbReference type="Pfam" id="PF13349">
    <property type="entry name" value="DUF4097"/>
    <property type="match status" value="1"/>
</dbReference>
<reference evidence="3 4" key="1">
    <citation type="submission" date="2016-10" db="EMBL/GenBank/DDBJ databases">
        <title>Genome sequence of Streptomyces sp. MUSC 93.</title>
        <authorList>
            <person name="Lee L.-H."/>
            <person name="Ser H.-L."/>
            <person name="Law J.W.-F."/>
        </authorList>
    </citation>
    <scope>NUCLEOTIDE SEQUENCE [LARGE SCALE GENOMIC DNA]</scope>
    <source>
        <strain evidence="3 4">MUSC 93</strain>
    </source>
</reference>
<dbReference type="InterPro" id="IPR025164">
    <property type="entry name" value="Toastrack_DUF4097"/>
</dbReference>
<accession>A0A1S2PPG0</accession>
<dbReference type="RefSeq" id="WP_071365688.1">
    <property type="nucleotide sequence ID" value="NZ_MLYP01000023.1"/>
</dbReference>